<proteinExistence type="predicted"/>
<dbReference type="Pfam" id="PF00202">
    <property type="entry name" value="Aminotran_3"/>
    <property type="match status" value="1"/>
</dbReference>
<dbReference type="EMBL" id="PYMC01000005">
    <property type="protein sequence ID" value="PSW05339.1"/>
    <property type="molecule type" value="Genomic_DNA"/>
</dbReference>
<comment type="cofactor">
    <cofactor evidence="1">
        <name>pyridoxal 5'-phosphate</name>
        <dbReference type="ChEBI" id="CHEBI:597326"/>
    </cofactor>
</comment>
<evidence type="ECO:0000313" key="4">
    <source>
        <dbReference type="EMBL" id="PSW05339.1"/>
    </source>
</evidence>
<reference evidence="4 5" key="1">
    <citation type="submission" date="2018-03" db="EMBL/GenBank/DDBJ databases">
        <title>Whole genome sequencing of Histamine producing bacteria.</title>
        <authorList>
            <person name="Butler K."/>
        </authorList>
    </citation>
    <scope>NUCLEOTIDE SEQUENCE [LARGE SCALE GENOMIC DNA]</scope>
    <source>
        <strain evidence="4 5">DSM 16190</strain>
    </source>
</reference>
<dbReference type="InterPro" id="IPR015421">
    <property type="entry name" value="PyrdxlP-dep_Trfase_major"/>
</dbReference>
<dbReference type="Proteomes" id="UP000240904">
    <property type="component" value="Unassembled WGS sequence"/>
</dbReference>
<dbReference type="InterPro" id="IPR050103">
    <property type="entry name" value="Class-III_PLP-dep_AT"/>
</dbReference>
<accession>A0A2T3MZG1</accession>
<keyword evidence="2 4" id="KW-0032">Aminotransferase</keyword>
<evidence type="ECO:0000256" key="2">
    <source>
        <dbReference type="ARBA" id="ARBA00022576"/>
    </source>
</evidence>
<dbReference type="AlphaFoldDB" id="A0A2T3MZG1"/>
<protein>
    <submittedName>
        <fullName evidence="4">Aspartate aminotransferase family protein</fullName>
    </submittedName>
</protein>
<dbReference type="SUPFAM" id="SSF53383">
    <property type="entry name" value="PLP-dependent transferases"/>
    <property type="match status" value="1"/>
</dbReference>
<evidence type="ECO:0000256" key="1">
    <source>
        <dbReference type="ARBA" id="ARBA00001933"/>
    </source>
</evidence>
<dbReference type="Gene3D" id="3.40.640.10">
    <property type="entry name" value="Type I PLP-dependent aspartate aminotransferase-like (Major domain)"/>
    <property type="match status" value="1"/>
</dbReference>
<dbReference type="GO" id="GO:0042802">
    <property type="term" value="F:identical protein binding"/>
    <property type="evidence" value="ECO:0007669"/>
    <property type="project" value="TreeGrafter"/>
</dbReference>
<dbReference type="FunFam" id="3.40.640.10:FF:000004">
    <property type="entry name" value="Acetylornithine aminotransferase"/>
    <property type="match status" value="1"/>
</dbReference>
<name>A0A2T3MZG1_9GAMM</name>
<evidence type="ECO:0000256" key="3">
    <source>
        <dbReference type="ARBA" id="ARBA00022898"/>
    </source>
</evidence>
<comment type="caution">
    <text evidence="4">The sequence shown here is derived from an EMBL/GenBank/DDBJ whole genome shotgun (WGS) entry which is preliminary data.</text>
</comment>
<dbReference type="Gene3D" id="3.40.50.720">
    <property type="entry name" value="NAD(P)-binding Rossmann-like Domain"/>
    <property type="match status" value="1"/>
</dbReference>
<dbReference type="RefSeq" id="WP_107282979.1">
    <property type="nucleotide sequence ID" value="NZ_PYMC01000005.1"/>
</dbReference>
<evidence type="ECO:0000313" key="5">
    <source>
        <dbReference type="Proteomes" id="UP000240904"/>
    </source>
</evidence>
<dbReference type="Gene3D" id="3.90.1150.10">
    <property type="entry name" value="Aspartate Aminotransferase, domain 1"/>
    <property type="match status" value="1"/>
</dbReference>
<keyword evidence="4" id="KW-0808">Transferase</keyword>
<sequence length="847" mass="93370">MKFGFIAHPTSPDLKRYVKMLDLFERTSTDQNDGYDRKIWDKKNLISFMDFARIRSATGAECEGVVRYMPLTAKEMLGSAREVQQRINRGIIELTAEGAQLVGLGGFTSIIGKRGLQTAESSPVPVTSGNSLTTYAGYKALDQIFQWLNITPNKEPVCIVGYPGSICLSLSKLLLSRGFRLDLLHRNTSTPKQQLLELLPRKYHGQVRLTADIETCYSRNRIYAGATSSGGIVDPDKLLPGSIFIDIALPRDVAADKRPTRKDIIIIDGGCLSASSAVTFGGESLNIAIKQQLNGCLAETMILALENRAETFSIGRNLDPDKVLEIGEIAEKHGFYAYPFSSYGERIEKQHVLNLSRYYQDIPAETSNQSDLAYINGVINSKASHADTLGRHSNYINPMMVDFLKLQHCDHVFIKGQGTQLINEQGDHYLDMVAGYGCLNLGHNPLAVRKALTQYLENHGSNFIQYVSIPEQTAKLADALIHLAPGKLQRVFFSNSGTEAVEAAIKIANAATGNPTIAYLENSYHGKTLGALSITGREKHRKHFQPLLPHCIQVPFADIDALRTVLTQQDIGALIVEIIQGEGGVHVPPEGYLQQVQAVCKETNTLLMVDEIQTGLGRTGRMFACEWEGIEPDVMMLSKSLSGGLIPIGATLCTAQVWDRAYGTSDRFLLHTSTFGGGNLAAVAALSALQAILEQDLPKHALEMGAYFKAELTQVTKNYPFIIDIRGKGLMLGIEISHDFENGVEACAREFATRLPGDWHTTYKFLPDDVRSHLQLAMARIEQTLSEMFCMKFVTKLGMDHKILTFVTANSSTVIRIQPPLIISKDEVDHFVSAFATVCEEMGTFLN</sequence>
<dbReference type="PANTHER" id="PTHR11986">
    <property type="entry name" value="AMINOTRANSFERASE CLASS III"/>
    <property type="match status" value="1"/>
</dbReference>
<keyword evidence="5" id="KW-1185">Reference proteome</keyword>
<dbReference type="GO" id="GO:0008483">
    <property type="term" value="F:transaminase activity"/>
    <property type="evidence" value="ECO:0007669"/>
    <property type="project" value="UniProtKB-KW"/>
</dbReference>
<dbReference type="PANTHER" id="PTHR11986:SF121">
    <property type="entry name" value="BLR3010 PROTEIN"/>
    <property type="match status" value="1"/>
</dbReference>
<dbReference type="CDD" id="cd00610">
    <property type="entry name" value="OAT_like"/>
    <property type="match status" value="1"/>
</dbReference>
<dbReference type="PROSITE" id="PS00600">
    <property type="entry name" value="AA_TRANSFER_CLASS_3"/>
    <property type="match status" value="1"/>
</dbReference>
<dbReference type="InterPro" id="IPR015424">
    <property type="entry name" value="PyrdxlP-dep_Trfase"/>
</dbReference>
<dbReference type="OrthoDB" id="9801052at2"/>
<dbReference type="InterPro" id="IPR049704">
    <property type="entry name" value="Aminotrans_3_PPA_site"/>
</dbReference>
<organism evidence="4 5">
    <name type="scientific">Photobacterium lipolyticum</name>
    <dbReference type="NCBI Taxonomy" id="266810"/>
    <lineage>
        <taxon>Bacteria</taxon>
        <taxon>Pseudomonadati</taxon>
        <taxon>Pseudomonadota</taxon>
        <taxon>Gammaproteobacteria</taxon>
        <taxon>Vibrionales</taxon>
        <taxon>Vibrionaceae</taxon>
        <taxon>Photobacterium</taxon>
    </lineage>
</organism>
<dbReference type="InterPro" id="IPR015422">
    <property type="entry name" value="PyrdxlP-dep_Trfase_small"/>
</dbReference>
<dbReference type="InterPro" id="IPR005814">
    <property type="entry name" value="Aminotrans_3"/>
</dbReference>
<dbReference type="GO" id="GO:0030170">
    <property type="term" value="F:pyridoxal phosphate binding"/>
    <property type="evidence" value="ECO:0007669"/>
    <property type="project" value="InterPro"/>
</dbReference>
<gene>
    <name evidence="4" type="ORF">C9I89_08740</name>
</gene>
<keyword evidence="3" id="KW-0663">Pyridoxal phosphate</keyword>